<organism evidence="1">
    <name type="scientific">marine sediment metagenome</name>
    <dbReference type="NCBI Taxonomy" id="412755"/>
    <lineage>
        <taxon>unclassified sequences</taxon>
        <taxon>metagenomes</taxon>
        <taxon>ecological metagenomes</taxon>
    </lineage>
</organism>
<accession>A0A0F9A1H6</accession>
<name>A0A0F9A1H6_9ZZZZ</name>
<gene>
    <name evidence="1" type="ORF">LCGC14_2626320</name>
</gene>
<feature type="non-terminal residue" evidence="1">
    <location>
        <position position="36"/>
    </location>
</feature>
<comment type="caution">
    <text evidence="1">The sequence shown here is derived from an EMBL/GenBank/DDBJ whole genome shotgun (WGS) entry which is preliminary data.</text>
</comment>
<dbReference type="AlphaFoldDB" id="A0A0F9A1H6"/>
<dbReference type="EMBL" id="LAZR01044939">
    <property type="protein sequence ID" value="KKL02891.1"/>
    <property type="molecule type" value="Genomic_DNA"/>
</dbReference>
<proteinExistence type="predicted"/>
<evidence type="ECO:0000313" key="1">
    <source>
        <dbReference type="EMBL" id="KKL02891.1"/>
    </source>
</evidence>
<sequence>MARLDNNTFDGREIQRRIFDDEGFQYNRDVSANTKL</sequence>
<reference evidence="1" key="1">
    <citation type="journal article" date="2015" name="Nature">
        <title>Complex archaea that bridge the gap between prokaryotes and eukaryotes.</title>
        <authorList>
            <person name="Spang A."/>
            <person name="Saw J.H."/>
            <person name="Jorgensen S.L."/>
            <person name="Zaremba-Niedzwiedzka K."/>
            <person name="Martijn J."/>
            <person name="Lind A.E."/>
            <person name="van Eijk R."/>
            <person name="Schleper C."/>
            <person name="Guy L."/>
            <person name="Ettema T.J."/>
        </authorList>
    </citation>
    <scope>NUCLEOTIDE SEQUENCE</scope>
</reference>
<protein>
    <submittedName>
        <fullName evidence="1">Uncharacterized protein</fullName>
    </submittedName>
</protein>